<dbReference type="InterPro" id="IPR001107">
    <property type="entry name" value="Band_7"/>
</dbReference>
<dbReference type="Gene3D" id="3.30.479.30">
    <property type="entry name" value="Band 7 domain"/>
    <property type="match status" value="1"/>
</dbReference>
<dbReference type="InterPro" id="IPR036013">
    <property type="entry name" value="Band_7/SPFH_dom_sf"/>
</dbReference>
<dbReference type="SMART" id="SM00244">
    <property type="entry name" value="PHB"/>
    <property type="match status" value="1"/>
</dbReference>
<dbReference type="GO" id="GO:0016020">
    <property type="term" value="C:membrane"/>
    <property type="evidence" value="ECO:0007669"/>
    <property type="project" value="InterPro"/>
</dbReference>
<evidence type="ECO:0000313" key="2">
    <source>
        <dbReference type="EMBL" id="DAD82826.1"/>
    </source>
</evidence>
<dbReference type="PANTHER" id="PTHR23222:SF0">
    <property type="entry name" value="PROHIBITIN 1"/>
    <property type="match status" value="1"/>
</dbReference>
<protein>
    <submittedName>
        <fullName evidence="2">High frequency of lysogenization C protein</fullName>
    </submittedName>
</protein>
<reference evidence="2" key="1">
    <citation type="journal article" date="2021" name="Proc. Natl. Acad. Sci. U.S.A.">
        <title>A Catalog of Tens of Thousands of Viruses from Human Metagenomes Reveals Hidden Associations with Chronic Diseases.</title>
        <authorList>
            <person name="Tisza M.J."/>
            <person name="Buck C.B."/>
        </authorList>
    </citation>
    <scope>NUCLEOTIDE SEQUENCE</scope>
    <source>
        <strain evidence="2">CtXZx16</strain>
    </source>
</reference>
<feature type="domain" description="Band 7" evidence="1">
    <location>
        <begin position="23"/>
        <end position="201"/>
    </location>
</feature>
<accession>A0A8S5MKS1</accession>
<evidence type="ECO:0000259" key="1">
    <source>
        <dbReference type="SMART" id="SM00244"/>
    </source>
</evidence>
<dbReference type="EMBL" id="BK014925">
    <property type="protein sequence ID" value="DAD82826.1"/>
    <property type="molecule type" value="Genomic_DNA"/>
</dbReference>
<dbReference type="CDD" id="cd03401">
    <property type="entry name" value="SPFH_prohibitin"/>
    <property type="match status" value="1"/>
</dbReference>
<name>A0A8S5MKS1_9CAUD</name>
<dbReference type="Pfam" id="PF01145">
    <property type="entry name" value="Band_7"/>
    <property type="match status" value="1"/>
</dbReference>
<dbReference type="SUPFAM" id="SSF117892">
    <property type="entry name" value="Band 7/SPFH domain"/>
    <property type="match status" value="1"/>
</dbReference>
<proteinExistence type="predicted"/>
<sequence>MKKTIGGIISGIVLLIVVILLVKSTVRVPAGYVAIQYSMNGGVKDKVLTQGWHFKSPMVKTTLYSTSLEQSYLTAGKNGDSSENDSFSASSSEGKALQIDLTFTYQYNADKVSDLFTRFRGQAGKEVRDSFIKPNIISWTKEVVANYKVSDILGSERANVNTALTNYLNKKFEPYGITISNVSLINITVDEKTQEAINAKITAQQAAETQEINNQTAIKKAKADAEKTRTEAQAKADAELIEAKAQAEANKQLSSSITDELIRMKEAEARVKHGWVTINGTSTVVTDKK</sequence>
<dbReference type="InterPro" id="IPR000163">
    <property type="entry name" value="Prohibitin"/>
</dbReference>
<dbReference type="PANTHER" id="PTHR23222">
    <property type="entry name" value="PROHIBITIN"/>
    <property type="match status" value="1"/>
</dbReference>
<organism evidence="2">
    <name type="scientific">Siphoviridae sp. ctXZx16</name>
    <dbReference type="NCBI Taxonomy" id="2826371"/>
    <lineage>
        <taxon>Viruses</taxon>
        <taxon>Duplodnaviria</taxon>
        <taxon>Heunggongvirae</taxon>
        <taxon>Uroviricota</taxon>
        <taxon>Caudoviricetes</taxon>
    </lineage>
</organism>